<dbReference type="Proteomes" id="UP000828390">
    <property type="component" value="Unassembled WGS sequence"/>
</dbReference>
<evidence type="ECO:0000256" key="1">
    <source>
        <dbReference type="SAM" id="MobiDB-lite"/>
    </source>
</evidence>
<name>A0A9D4IIA3_DREPO</name>
<evidence type="ECO:0000313" key="3">
    <source>
        <dbReference type="Proteomes" id="UP000828390"/>
    </source>
</evidence>
<protein>
    <submittedName>
        <fullName evidence="2">Uncharacterized protein</fullName>
    </submittedName>
</protein>
<reference evidence="2" key="1">
    <citation type="journal article" date="2019" name="bioRxiv">
        <title>The Genome of the Zebra Mussel, Dreissena polymorpha: A Resource for Invasive Species Research.</title>
        <authorList>
            <person name="McCartney M.A."/>
            <person name="Auch B."/>
            <person name="Kono T."/>
            <person name="Mallez S."/>
            <person name="Zhang Y."/>
            <person name="Obille A."/>
            <person name="Becker A."/>
            <person name="Abrahante J.E."/>
            <person name="Garbe J."/>
            <person name="Badalamenti J.P."/>
            <person name="Herman A."/>
            <person name="Mangelson H."/>
            <person name="Liachko I."/>
            <person name="Sullivan S."/>
            <person name="Sone E.D."/>
            <person name="Koren S."/>
            <person name="Silverstein K.A.T."/>
            <person name="Beckman K.B."/>
            <person name="Gohl D.M."/>
        </authorList>
    </citation>
    <scope>NUCLEOTIDE SEQUENCE</scope>
    <source>
        <strain evidence="2">Duluth1</strain>
        <tissue evidence="2">Whole animal</tissue>
    </source>
</reference>
<feature type="region of interest" description="Disordered" evidence="1">
    <location>
        <begin position="1"/>
        <end position="20"/>
    </location>
</feature>
<keyword evidence="3" id="KW-1185">Reference proteome</keyword>
<accession>A0A9D4IIA3</accession>
<evidence type="ECO:0000313" key="2">
    <source>
        <dbReference type="EMBL" id="KAH3773587.1"/>
    </source>
</evidence>
<comment type="caution">
    <text evidence="2">The sequence shown here is derived from an EMBL/GenBank/DDBJ whole genome shotgun (WGS) entry which is preliminary data.</text>
</comment>
<organism evidence="2 3">
    <name type="scientific">Dreissena polymorpha</name>
    <name type="common">Zebra mussel</name>
    <name type="synonym">Mytilus polymorpha</name>
    <dbReference type="NCBI Taxonomy" id="45954"/>
    <lineage>
        <taxon>Eukaryota</taxon>
        <taxon>Metazoa</taxon>
        <taxon>Spiralia</taxon>
        <taxon>Lophotrochozoa</taxon>
        <taxon>Mollusca</taxon>
        <taxon>Bivalvia</taxon>
        <taxon>Autobranchia</taxon>
        <taxon>Heteroconchia</taxon>
        <taxon>Euheterodonta</taxon>
        <taxon>Imparidentia</taxon>
        <taxon>Neoheterodontei</taxon>
        <taxon>Myida</taxon>
        <taxon>Dreissenoidea</taxon>
        <taxon>Dreissenidae</taxon>
        <taxon>Dreissena</taxon>
    </lineage>
</organism>
<proteinExistence type="predicted"/>
<gene>
    <name evidence="2" type="ORF">DPMN_174949</name>
</gene>
<sequence length="51" mass="5357">MNKSSSPEGGSNSPASSSTRLLGSACSMRIVFVTLTYPIKTDVAIISRQPL</sequence>
<dbReference type="AlphaFoldDB" id="A0A9D4IIA3"/>
<dbReference type="EMBL" id="JAIWYP010000009">
    <property type="protein sequence ID" value="KAH3773587.1"/>
    <property type="molecule type" value="Genomic_DNA"/>
</dbReference>
<reference evidence="2" key="2">
    <citation type="submission" date="2020-11" db="EMBL/GenBank/DDBJ databases">
        <authorList>
            <person name="McCartney M.A."/>
            <person name="Auch B."/>
            <person name="Kono T."/>
            <person name="Mallez S."/>
            <person name="Becker A."/>
            <person name="Gohl D.M."/>
            <person name="Silverstein K.A.T."/>
            <person name="Koren S."/>
            <person name="Bechman K.B."/>
            <person name="Herman A."/>
            <person name="Abrahante J.E."/>
            <person name="Garbe J."/>
        </authorList>
    </citation>
    <scope>NUCLEOTIDE SEQUENCE</scope>
    <source>
        <strain evidence="2">Duluth1</strain>
        <tissue evidence="2">Whole animal</tissue>
    </source>
</reference>